<keyword evidence="1" id="KW-0472">Membrane</keyword>
<proteinExistence type="predicted"/>
<feature type="transmembrane region" description="Helical" evidence="1">
    <location>
        <begin position="65"/>
        <end position="87"/>
    </location>
</feature>
<dbReference type="Proteomes" id="UP000242457">
    <property type="component" value="Unassembled WGS sequence"/>
</dbReference>
<evidence type="ECO:0000256" key="1">
    <source>
        <dbReference type="SAM" id="Phobius"/>
    </source>
</evidence>
<name>A0A2A3EEA5_APICC</name>
<evidence type="ECO:0000313" key="2">
    <source>
        <dbReference type="EMBL" id="PBC29341.1"/>
    </source>
</evidence>
<dbReference type="STRING" id="94128.A0A2A3EEA5"/>
<dbReference type="EMBL" id="KZ288288">
    <property type="protein sequence ID" value="PBC29341.1"/>
    <property type="molecule type" value="Genomic_DNA"/>
</dbReference>
<dbReference type="AlphaFoldDB" id="A0A2A3EEA5"/>
<dbReference type="OrthoDB" id="6376425at2759"/>
<sequence length="321" mass="36262">MADIEVEEIDGDLEVAEMEKIVAIQEVEVEVIVENTMVVVIVEVIVGVIPGVVVLLVIVQKMRTVAVWTAFVLAYSSTPFVTGIRYIDPISAQSGNTGDIAEKRVDLTEPTCEELRAMWRYTKRQSRAAKTTTGYSLYPDPFSYNVWKSYSEYSKPNLNYRGKFMGKPRNRAGGSAPIYGKIIHKAPASRLRNGMRNSPRLFNKIPRFFGTMNSYAPLSKSRINPIVGPSHLSQAGSFQHLKELLRAERARELQEQYKAEELAEKISTFKDSVDNEYPFNIQQSQKQYLKSTLGIPTKINYEFGQGRYASNNGQIWTVSNK</sequence>
<reference evidence="2 3" key="1">
    <citation type="submission" date="2014-07" db="EMBL/GenBank/DDBJ databases">
        <title>Genomic and transcriptomic analysis on Apis cerana provide comprehensive insights into honey bee biology.</title>
        <authorList>
            <person name="Diao Q."/>
            <person name="Sun L."/>
            <person name="Zheng H."/>
            <person name="Zheng H."/>
            <person name="Xu S."/>
            <person name="Wang S."/>
            <person name="Zeng Z."/>
            <person name="Hu F."/>
            <person name="Su S."/>
            <person name="Wu J."/>
        </authorList>
    </citation>
    <scope>NUCLEOTIDE SEQUENCE [LARGE SCALE GENOMIC DNA]</scope>
    <source>
        <tissue evidence="2">Pupae without intestine</tissue>
    </source>
</reference>
<protein>
    <submittedName>
        <fullName evidence="2">Uncharacterized protein</fullName>
    </submittedName>
</protein>
<gene>
    <name evidence="2" type="ORF">APICC_02510</name>
</gene>
<accession>A0A2A3EEA5</accession>
<keyword evidence="3" id="KW-1185">Reference proteome</keyword>
<keyword evidence="1" id="KW-0812">Transmembrane</keyword>
<evidence type="ECO:0000313" key="3">
    <source>
        <dbReference type="Proteomes" id="UP000242457"/>
    </source>
</evidence>
<keyword evidence="1" id="KW-1133">Transmembrane helix</keyword>
<feature type="transmembrane region" description="Helical" evidence="1">
    <location>
        <begin position="37"/>
        <end position="58"/>
    </location>
</feature>
<organism evidence="2 3">
    <name type="scientific">Apis cerana cerana</name>
    <name type="common">Oriental honeybee</name>
    <dbReference type="NCBI Taxonomy" id="94128"/>
    <lineage>
        <taxon>Eukaryota</taxon>
        <taxon>Metazoa</taxon>
        <taxon>Ecdysozoa</taxon>
        <taxon>Arthropoda</taxon>
        <taxon>Hexapoda</taxon>
        <taxon>Insecta</taxon>
        <taxon>Pterygota</taxon>
        <taxon>Neoptera</taxon>
        <taxon>Endopterygota</taxon>
        <taxon>Hymenoptera</taxon>
        <taxon>Apocrita</taxon>
        <taxon>Aculeata</taxon>
        <taxon>Apoidea</taxon>
        <taxon>Anthophila</taxon>
        <taxon>Apidae</taxon>
        <taxon>Apis</taxon>
    </lineage>
</organism>